<sequence length="1944" mass="218304">MVSRYTRICRGSPMVLCVLRIVLLVLVWCHVLVGGQQEADRWSDVKRVASVRPRIRCAFSNVGKQKGLTIEWMPEKHVKHDYTVVPIGWTGESLRLDKNGFKLLGDRGIFEGKTFSIRAIRKTSQGDATLTIQLPISWKVLNFKESPPYELFLDPQLTADGKRIAYHRLYWAHSGLLSTGKDLVIAYNSTHTLQQDVDGGELKFPGLSPGSRYEFCVISTDSICHDTSWKCITQTIPILRDDIQKRANGPKSVRNLRSIGRGSSWIQLAWSAPSRSLRESGAQMPQSYLISAFLAKTPSCPFRIYYIQSPWIELSDKEKMNYFLDRVKTEVQVDCSRSVHPKLIYPLDVWPDWGKFDEQLDEFGPLGEFVVTLDELGHGEQYTFEIVPVYSDADGTHTKITVSTTNPEEDCGLNVRDDVLGQISWNLPNFIIKESGYPNEHPRNQNVEKFQVRVTVERIGHPGQDGNQTCFVDGCDPNTQSTPELLTQGHGLPQRIRCFDSDITIDRTNKAQVLNLPCLRPCLMYHVTISTMEENPRGVYLQCTKGLVWPGKTPKDTHSLSVSAPFRNVALLDITLKPSKGQGFCPVIGFIVTTSSEDAAKVNQLFFTLEDLETAHVPPFVEGSHLTRTGDVFRLMINNPSSSSSGFRVEVRSFVTNAEPGSLESAFCTPQSTQCHLDCLWPMHTPFSPQILSTGSVYLSDPYSGMHASTTVWSRSENRYVSTPCKTITLSAGVQSSRCRVLANFLYAEHGFCSSGRSFDTCAIPRCDRMAMIPCVSDVSVSGVNETSVTVQWRRPIAQDVGYQPAGFLILLTQAPSYKLASPTCVQAIIISDERKQTWRRIRPPSLVSLITGCPTDDRSTRIQYPVEVEFGSLVQNTTYEVVITALDDQQRLGGTWKEAVRTKAGAPCTIQQIKIAKAESHALVVSWTQPTGPACGLPTQATVFHREEENGRWSSFTTHFYANNAPEVRVAQLLACKSYCVYVLLVNEVGSSNASVEICGRTKRQAFTHSPTVRCELLNGDPRYSDLNGVSCRLIIGLEYTETCPVSYIVEYNVLNGGETKQVILEKKEGLLTGLGLGLIYRFRVYAQSPEYGERSYAATSTSYHQSHWSPWSELFTGMSSFRLTNFSVFVQPSKVYPNHEGHPLHLCVMTSLVNSHSSAPKEIVLSAGDNDLCFQVRWGVDGRISGLIGFAVQLFGTPQPDNRTENSLENEASMTDETDEREHCLGLILIKCDDCLGKYSLKHANNHVVNKLKELISQCSLQDQRRSRSHELEQIDLRYISTWGTVHASSESSKLSMNVTPVEFLLSMPQILRKFSLFKTSAHRQGYRFARLAESMPTPLSGKTRIGHGRIQVHTVSTNEIVSIAEQGWQVKALETAAFSTAGVVGIVAGIILVLILLLVLAALLTFNAKRRDRMRHSALQKPDFNEMVEEDGTFRLEMKQPIIPPKLAKLLLHQPDPISVHEFVSWLECHSHDNCASIREEFQWLKRHSMRQEQAKHFTHHVGLRPENRLRNKYRNLVPFDHNYVRLAKPWCMADANEVTASESAADKASESSQKTSDAADGEQASVADDVISDISESSPDLGSDQWIASDYMNASLIPGRAPGIAYCLVGSDRLPRTYIAAQAPVKHTRALFWQMIWDHGVRLIVMLTRLKESGKEKCAAYWPNTPVDGSGDSVEKNPVKKKHSRTLNLGHFSIRLLDEMTSHTYTKRRLQVKDLKSKDGEQRVITQLQMLQWPDFSAPTRNNFSALLYTYWTERRCCANTDAPVLVHCSAGIGRTGTFIVLDQLCQQVRFFLQPDFEPIIMPTEEAVSEEPVYVNLNEDPEESPNRARGEKNGSNSGRSSVSLSSTFDVDSMGAEVTGRQNLLTGRNSDTRQAGSTKKKRFRRGKHKTHDAIDVYRTVLWLRSNRSFMVQSEDQYLFIYQYLSHFIQQINNSEQIYENI</sequence>
<dbReference type="CDD" id="cd00063">
    <property type="entry name" value="FN3"/>
    <property type="match status" value="1"/>
</dbReference>
<organism evidence="12 13">
    <name type="scientific">Calicophoron daubneyi</name>
    <name type="common">Rumen fluke</name>
    <name type="synonym">Paramphistomum daubneyi</name>
    <dbReference type="NCBI Taxonomy" id="300641"/>
    <lineage>
        <taxon>Eukaryota</taxon>
        <taxon>Metazoa</taxon>
        <taxon>Spiralia</taxon>
        <taxon>Lophotrochozoa</taxon>
        <taxon>Platyhelminthes</taxon>
        <taxon>Trematoda</taxon>
        <taxon>Digenea</taxon>
        <taxon>Plagiorchiida</taxon>
        <taxon>Pronocephalata</taxon>
        <taxon>Paramphistomoidea</taxon>
        <taxon>Paramphistomidae</taxon>
        <taxon>Calicophoron</taxon>
    </lineage>
</organism>
<keyword evidence="4" id="KW-0904">Protein phosphatase</keyword>
<dbReference type="GO" id="GO:0016020">
    <property type="term" value="C:membrane"/>
    <property type="evidence" value="ECO:0007669"/>
    <property type="project" value="UniProtKB-SubCell"/>
</dbReference>
<evidence type="ECO:0000256" key="5">
    <source>
        <dbReference type="ARBA" id="ARBA00023136"/>
    </source>
</evidence>
<dbReference type="Gene3D" id="2.60.40.10">
    <property type="entry name" value="Immunoglobulins"/>
    <property type="match status" value="2"/>
</dbReference>
<dbReference type="Gene3D" id="3.90.190.10">
    <property type="entry name" value="Protein tyrosine phosphatase superfamily"/>
    <property type="match status" value="1"/>
</dbReference>
<evidence type="ECO:0000256" key="1">
    <source>
        <dbReference type="ARBA" id="ARBA00004167"/>
    </source>
</evidence>
<feature type="domain" description="Tyrosine specific protein phosphatases" evidence="10">
    <location>
        <begin position="1746"/>
        <end position="1789"/>
    </location>
</feature>
<dbReference type="InterPro" id="IPR000242">
    <property type="entry name" value="PTP_cat"/>
</dbReference>
<dbReference type="InterPro" id="IPR029021">
    <property type="entry name" value="Prot-tyrosine_phosphatase-like"/>
</dbReference>
<reference evidence="12" key="1">
    <citation type="submission" date="2024-06" db="EMBL/GenBank/DDBJ databases">
        <authorList>
            <person name="Liu X."/>
            <person name="Lenzi L."/>
            <person name="Haldenby T S."/>
            <person name="Uol C."/>
        </authorList>
    </citation>
    <scope>NUCLEOTIDE SEQUENCE</scope>
</reference>
<dbReference type="EMBL" id="CAXLJL010000052">
    <property type="protein sequence ID" value="CAL5129834.1"/>
    <property type="molecule type" value="Genomic_DNA"/>
</dbReference>
<feature type="compositionally biased region" description="Low complexity" evidence="7">
    <location>
        <begin position="1839"/>
        <end position="1849"/>
    </location>
</feature>
<evidence type="ECO:0000259" key="11">
    <source>
        <dbReference type="PROSITE" id="PS50853"/>
    </source>
</evidence>
<comment type="caution">
    <text evidence="12">The sequence shown here is derived from an EMBL/GenBank/DDBJ whole genome shotgun (WGS) entry which is preliminary data.</text>
</comment>
<dbReference type="PROSITE" id="PS00383">
    <property type="entry name" value="TYR_PHOSPHATASE_1"/>
    <property type="match status" value="1"/>
</dbReference>
<evidence type="ECO:0008006" key="14">
    <source>
        <dbReference type="Google" id="ProtNLM"/>
    </source>
</evidence>
<dbReference type="Proteomes" id="UP001497525">
    <property type="component" value="Unassembled WGS sequence"/>
</dbReference>
<keyword evidence="8" id="KW-0812">Transmembrane</keyword>
<accession>A0AAV2SY44</accession>
<dbReference type="InterPro" id="IPR013783">
    <property type="entry name" value="Ig-like_fold"/>
</dbReference>
<feature type="domain" description="Tyrosine-protein phosphatase" evidence="9">
    <location>
        <begin position="1481"/>
        <end position="1930"/>
    </location>
</feature>
<comment type="catalytic activity">
    <reaction evidence="6">
        <text>O-phospho-L-tyrosyl-[protein] + H2O = L-tyrosyl-[protein] + phosphate</text>
        <dbReference type="Rhea" id="RHEA:10684"/>
        <dbReference type="Rhea" id="RHEA-COMP:10136"/>
        <dbReference type="Rhea" id="RHEA-COMP:20101"/>
        <dbReference type="ChEBI" id="CHEBI:15377"/>
        <dbReference type="ChEBI" id="CHEBI:43474"/>
        <dbReference type="ChEBI" id="CHEBI:46858"/>
        <dbReference type="ChEBI" id="CHEBI:61978"/>
        <dbReference type="EC" id="3.1.3.48"/>
    </reaction>
</comment>
<feature type="transmembrane region" description="Helical" evidence="8">
    <location>
        <begin position="1384"/>
        <end position="1409"/>
    </location>
</feature>
<dbReference type="SMART" id="SM00060">
    <property type="entry name" value="FN3"/>
    <property type="match status" value="4"/>
</dbReference>
<dbReference type="InterPro" id="IPR000387">
    <property type="entry name" value="Tyr_Pase_dom"/>
</dbReference>
<evidence type="ECO:0000256" key="4">
    <source>
        <dbReference type="ARBA" id="ARBA00022912"/>
    </source>
</evidence>
<dbReference type="PANTHER" id="PTHR19134:SF449">
    <property type="entry name" value="TYROSINE-PROTEIN PHOSPHATASE 1"/>
    <property type="match status" value="1"/>
</dbReference>
<feature type="region of interest" description="Disordered" evidence="7">
    <location>
        <begin position="1863"/>
        <end position="1890"/>
    </location>
</feature>
<dbReference type="GO" id="GO:0004725">
    <property type="term" value="F:protein tyrosine phosphatase activity"/>
    <property type="evidence" value="ECO:0007669"/>
    <property type="project" value="UniProtKB-EC"/>
</dbReference>
<dbReference type="CDD" id="cd00047">
    <property type="entry name" value="PTPc"/>
    <property type="match status" value="1"/>
</dbReference>
<feature type="region of interest" description="Disordered" evidence="7">
    <location>
        <begin position="1821"/>
        <end position="1849"/>
    </location>
</feature>
<dbReference type="PROSITE" id="PS50056">
    <property type="entry name" value="TYR_PHOSPHATASE_2"/>
    <property type="match status" value="1"/>
</dbReference>
<keyword evidence="2" id="KW-0732">Signal</keyword>
<dbReference type="SMART" id="SM00194">
    <property type="entry name" value="PTPc"/>
    <property type="match status" value="1"/>
</dbReference>
<dbReference type="InterPro" id="IPR003961">
    <property type="entry name" value="FN3_dom"/>
</dbReference>
<feature type="compositionally biased region" description="Polar residues" evidence="7">
    <location>
        <begin position="1863"/>
        <end position="1880"/>
    </location>
</feature>
<feature type="region of interest" description="Disordered" evidence="7">
    <location>
        <begin position="1546"/>
        <end position="1569"/>
    </location>
</feature>
<dbReference type="InterPro" id="IPR016130">
    <property type="entry name" value="Tyr_Pase_AS"/>
</dbReference>
<dbReference type="PROSITE" id="PS50853">
    <property type="entry name" value="FN3"/>
    <property type="match status" value="1"/>
</dbReference>
<keyword evidence="3" id="KW-0378">Hydrolase</keyword>
<dbReference type="PANTHER" id="PTHR19134">
    <property type="entry name" value="RECEPTOR-TYPE TYROSINE-PROTEIN PHOSPHATASE"/>
    <property type="match status" value="1"/>
</dbReference>
<evidence type="ECO:0000256" key="8">
    <source>
        <dbReference type="SAM" id="Phobius"/>
    </source>
</evidence>
<evidence type="ECO:0000259" key="9">
    <source>
        <dbReference type="PROSITE" id="PS50055"/>
    </source>
</evidence>
<keyword evidence="8" id="KW-1133">Transmembrane helix</keyword>
<feature type="compositionally biased region" description="Basic residues" evidence="7">
    <location>
        <begin position="1881"/>
        <end position="1890"/>
    </location>
</feature>
<dbReference type="InterPro" id="IPR050348">
    <property type="entry name" value="Protein-Tyr_Phosphatase"/>
</dbReference>
<keyword evidence="5 8" id="KW-0472">Membrane</keyword>
<dbReference type="PRINTS" id="PR00700">
    <property type="entry name" value="PRTYPHPHTASE"/>
</dbReference>
<evidence type="ECO:0000256" key="7">
    <source>
        <dbReference type="SAM" id="MobiDB-lite"/>
    </source>
</evidence>
<dbReference type="SMART" id="SM00404">
    <property type="entry name" value="PTPc_motif"/>
    <property type="match status" value="1"/>
</dbReference>
<evidence type="ECO:0000256" key="3">
    <source>
        <dbReference type="ARBA" id="ARBA00022801"/>
    </source>
</evidence>
<dbReference type="InterPro" id="IPR003595">
    <property type="entry name" value="Tyr_Pase_cat"/>
</dbReference>
<dbReference type="Pfam" id="PF00102">
    <property type="entry name" value="Y_phosphatase"/>
    <property type="match status" value="1"/>
</dbReference>
<dbReference type="InterPro" id="IPR036116">
    <property type="entry name" value="FN3_sf"/>
</dbReference>
<evidence type="ECO:0000259" key="10">
    <source>
        <dbReference type="PROSITE" id="PS50056"/>
    </source>
</evidence>
<evidence type="ECO:0000313" key="13">
    <source>
        <dbReference type="Proteomes" id="UP001497525"/>
    </source>
</evidence>
<dbReference type="SUPFAM" id="SSF52799">
    <property type="entry name" value="(Phosphotyrosine protein) phosphatases II"/>
    <property type="match status" value="1"/>
</dbReference>
<feature type="domain" description="Fibronectin type-III" evidence="11">
    <location>
        <begin position="910"/>
        <end position="1006"/>
    </location>
</feature>
<protein>
    <recommendedName>
        <fullName evidence="14">Protein-tyrosine-phosphatase</fullName>
    </recommendedName>
</protein>
<comment type="subcellular location">
    <subcellularLocation>
        <location evidence="1">Membrane</location>
        <topology evidence="1">Single-pass membrane protein</topology>
    </subcellularLocation>
</comment>
<proteinExistence type="predicted"/>
<name>A0AAV2SY44_CALDB</name>
<dbReference type="PROSITE" id="PS50055">
    <property type="entry name" value="TYR_PHOSPHATASE_PTP"/>
    <property type="match status" value="1"/>
</dbReference>
<evidence type="ECO:0000256" key="6">
    <source>
        <dbReference type="ARBA" id="ARBA00051722"/>
    </source>
</evidence>
<evidence type="ECO:0000256" key="2">
    <source>
        <dbReference type="ARBA" id="ARBA00022729"/>
    </source>
</evidence>
<dbReference type="SUPFAM" id="SSF49265">
    <property type="entry name" value="Fibronectin type III"/>
    <property type="match status" value="2"/>
</dbReference>
<gene>
    <name evidence="12" type="ORF">CDAUBV1_LOCUS1276</name>
</gene>
<evidence type="ECO:0000313" key="12">
    <source>
        <dbReference type="EMBL" id="CAL5129834.1"/>
    </source>
</evidence>